<reference evidence="2" key="1">
    <citation type="journal article" date="2014" name="Front. Microbiol.">
        <title>High frequency of phylogenetically diverse reductive dehalogenase-homologous genes in deep subseafloor sedimentary metagenomes.</title>
        <authorList>
            <person name="Kawai M."/>
            <person name="Futagami T."/>
            <person name="Toyoda A."/>
            <person name="Takaki Y."/>
            <person name="Nishi S."/>
            <person name="Hori S."/>
            <person name="Arai W."/>
            <person name="Tsubouchi T."/>
            <person name="Morono Y."/>
            <person name="Uchiyama I."/>
            <person name="Ito T."/>
            <person name="Fujiyama A."/>
            <person name="Inagaki F."/>
            <person name="Takami H."/>
        </authorList>
    </citation>
    <scope>NUCLEOTIDE SEQUENCE</scope>
    <source>
        <strain evidence="2">Expedition CK06-06</strain>
    </source>
</reference>
<dbReference type="Gene3D" id="3.20.20.140">
    <property type="entry name" value="Metal-dependent hydrolases"/>
    <property type="match status" value="1"/>
</dbReference>
<evidence type="ECO:0000259" key="1">
    <source>
        <dbReference type="Pfam" id="PF07733"/>
    </source>
</evidence>
<accession>X0T8L8</accession>
<comment type="caution">
    <text evidence="2">The sequence shown here is derived from an EMBL/GenBank/DDBJ whole genome shotgun (WGS) entry which is preliminary data.</text>
</comment>
<dbReference type="InterPro" id="IPR041931">
    <property type="entry name" value="DNA_pol3_alpha_thumb_dom"/>
</dbReference>
<dbReference type="InterPro" id="IPR004805">
    <property type="entry name" value="DnaE2/DnaE/PolC"/>
</dbReference>
<dbReference type="Gene3D" id="1.10.10.1600">
    <property type="entry name" value="Bacterial DNA polymerase III alpha subunit, thumb domain"/>
    <property type="match status" value="1"/>
</dbReference>
<proteinExistence type="predicted"/>
<sequence>TNIVREVGKQAEIPVVATPDAHYCRREDAIDQRVLLCVGLSTTMSEVTKRLAQNGDVALGQFFKSSNYHIPTYDEMTLAGHTQTELENTLLIAEMCEEYNLRHTPMMPNFSCPNKLSSREYITQLCKEGWGESVDKIDLVVDNSDHTKDEYGERFQEEFATLDEANLHNYFLIIYDIMEFAKRNNIYRGAGRGSVGGSLIAYLLGITEVDPIEYGLLFSRFYNKGRNTADRVSLPDIDLDFEMGGREKIVAYIREKYGIENVAQMITFNRMQGRSALKDVLRTWSSCSFSEMNDMTQFIPNESEISDQLQLMKDADKERGGEGKASIIMWALENNAKELKEWAYIDEESGRIQGPLAKRFEQAIRMEGTKRSTGKHAAGVIVGNSPLKEICPLVYDTVSKTQIGGWEMDDLESVGLVKLDLLGLGLLDRLHGIVDLLGEN</sequence>
<dbReference type="GO" id="GO:0008408">
    <property type="term" value="F:3'-5' exonuclease activity"/>
    <property type="evidence" value="ECO:0007669"/>
    <property type="project" value="InterPro"/>
</dbReference>
<dbReference type="Pfam" id="PF07733">
    <property type="entry name" value="DNA_pol3_alpha"/>
    <property type="match status" value="1"/>
</dbReference>
<dbReference type="AlphaFoldDB" id="X0T8L8"/>
<name>X0T8L8_9ZZZZ</name>
<feature type="domain" description="Bacterial DNA polymerase III alpha subunit NTPase" evidence="1">
    <location>
        <begin position="121"/>
        <end position="423"/>
    </location>
</feature>
<feature type="non-terminal residue" evidence="2">
    <location>
        <position position="1"/>
    </location>
</feature>
<dbReference type="PANTHER" id="PTHR32294">
    <property type="entry name" value="DNA POLYMERASE III SUBUNIT ALPHA"/>
    <property type="match status" value="1"/>
</dbReference>
<dbReference type="PANTHER" id="PTHR32294:SF0">
    <property type="entry name" value="DNA POLYMERASE III SUBUNIT ALPHA"/>
    <property type="match status" value="1"/>
</dbReference>
<dbReference type="EMBL" id="BARS01003592">
    <property type="protein sequence ID" value="GAF84512.1"/>
    <property type="molecule type" value="Genomic_DNA"/>
</dbReference>
<dbReference type="GO" id="GO:0006260">
    <property type="term" value="P:DNA replication"/>
    <property type="evidence" value="ECO:0007669"/>
    <property type="project" value="InterPro"/>
</dbReference>
<organism evidence="2">
    <name type="scientific">marine sediment metagenome</name>
    <dbReference type="NCBI Taxonomy" id="412755"/>
    <lineage>
        <taxon>unclassified sequences</taxon>
        <taxon>metagenomes</taxon>
        <taxon>ecological metagenomes</taxon>
    </lineage>
</organism>
<gene>
    <name evidence="2" type="ORF">S01H1_06962</name>
</gene>
<evidence type="ECO:0000313" key="2">
    <source>
        <dbReference type="EMBL" id="GAF84512.1"/>
    </source>
</evidence>
<dbReference type="InterPro" id="IPR011708">
    <property type="entry name" value="DNA_pol3_alpha_NTPase_dom"/>
</dbReference>
<protein>
    <recommendedName>
        <fullName evidence="1">Bacterial DNA polymerase III alpha subunit NTPase domain-containing protein</fullName>
    </recommendedName>
</protein>